<evidence type="ECO:0000256" key="1">
    <source>
        <dbReference type="SAM" id="MobiDB-lite"/>
    </source>
</evidence>
<dbReference type="AlphaFoldDB" id="A0A150QSG5"/>
<dbReference type="RefSeq" id="WP_061607311.1">
    <property type="nucleotide sequence ID" value="NZ_CP162579.1"/>
</dbReference>
<proteinExistence type="predicted"/>
<accession>A0A150QSG5</accession>
<sequence length="108" mass="11546">MNHLFDLLTELSIDPFKQAAFVAERQDELLTDEEQAALRHPGAPEAQAAIAGGAWARCAFVLDPGPDPDDDPDLPDLPDSPAADPKDRLHAARGPGRSARGLGTRARL</sequence>
<reference evidence="2 3" key="1">
    <citation type="submission" date="2014-02" db="EMBL/GenBank/DDBJ databases">
        <title>The small core and large imbalanced accessory genome model reveals a collaborative survival strategy of Sorangium cellulosum strains in nature.</title>
        <authorList>
            <person name="Han K."/>
            <person name="Peng R."/>
            <person name="Blom J."/>
            <person name="Li Y.-Z."/>
        </authorList>
    </citation>
    <scope>NUCLEOTIDE SEQUENCE [LARGE SCALE GENOMIC DNA]</scope>
    <source>
        <strain evidence="2 3">So0008-312</strain>
    </source>
</reference>
<dbReference type="Proteomes" id="UP000075260">
    <property type="component" value="Unassembled WGS sequence"/>
</dbReference>
<evidence type="ECO:0000313" key="2">
    <source>
        <dbReference type="EMBL" id="KYF70921.1"/>
    </source>
</evidence>
<evidence type="ECO:0000313" key="3">
    <source>
        <dbReference type="Proteomes" id="UP000075260"/>
    </source>
</evidence>
<organism evidence="2 3">
    <name type="scientific">Sorangium cellulosum</name>
    <name type="common">Polyangium cellulosum</name>
    <dbReference type="NCBI Taxonomy" id="56"/>
    <lineage>
        <taxon>Bacteria</taxon>
        <taxon>Pseudomonadati</taxon>
        <taxon>Myxococcota</taxon>
        <taxon>Polyangia</taxon>
        <taxon>Polyangiales</taxon>
        <taxon>Polyangiaceae</taxon>
        <taxon>Sorangium</taxon>
    </lineage>
</organism>
<feature type="compositionally biased region" description="Acidic residues" evidence="1">
    <location>
        <begin position="66"/>
        <end position="76"/>
    </location>
</feature>
<protein>
    <submittedName>
        <fullName evidence="2">Uncharacterized protein</fullName>
    </submittedName>
</protein>
<dbReference type="EMBL" id="JEMA01000368">
    <property type="protein sequence ID" value="KYF70921.1"/>
    <property type="molecule type" value="Genomic_DNA"/>
</dbReference>
<gene>
    <name evidence="2" type="ORF">BE15_41030</name>
</gene>
<comment type="caution">
    <text evidence="2">The sequence shown here is derived from an EMBL/GenBank/DDBJ whole genome shotgun (WGS) entry which is preliminary data.</text>
</comment>
<name>A0A150QSG5_SORCE</name>
<feature type="region of interest" description="Disordered" evidence="1">
    <location>
        <begin position="61"/>
        <end position="108"/>
    </location>
</feature>